<evidence type="ECO:0000313" key="1">
    <source>
        <dbReference type="EMBL" id="EEX02308.1"/>
    </source>
</evidence>
<sequence>MKGKDMVSDLSTYDYLFLKFRSLHVKLEDVVKEYYPHLCKENMLAGVRQNRFPFSCFRMDDSQKGTLFVDIRELAGVIDDIHRKQYTIFQNRTQKAIQQLN</sequence>
<dbReference type="BioCyc" id="ABAU575584-HMP:GM69-3034-MONOMER"/>
<dbReference type="InterPro" id="IPR020518">
    <property type="entry name" value="Tscrpt_reg_PrtN"/>
</dbReference>
<dbReference type="EMBL" id="GG704578">
    <property type="protein sequence ID" value="EEX02308.1"/>
    <property type="molecule type" value="Genomic_DNA"/>
</dbReference>
<dbReference type="Pfam" id="PF11112">
    <property type="entry name" value="PyocinActivator"/>
    <property type="match status" value="1"/>
</dbReference>
<name>D0CDZ7_ACIB2</name>
<evidence type="ECO:0000313" key="2">
    <source>
        <dbReference type="Proteomes" id="UP000005740"/>
    </source>
</evidence>
<reference evidence="2" key="1">
    <citation type="journal article" date="2012" name="PLoS ONE">
        <title>The success of Acinetobacter species; genetic, metabolic and virulence attributes.</title>
        <authorList>
            <person name="Peleg A.Y."/>
            <person name="de Breij A."/>
            <person name="Adams M.D."/>
            <person name="Cerqueira G.M."/>
            <person name="Mocali S."/>
            <person name="Galardini M."/>
            <person name="Nibbering P.H."/>
            <person name="Earl A.M."/>
            <person name="Ward D.V."/>
            <person name="Paterson D.L."/>
            <person name="Seifert H."/>
            <person name="Dijkshoorn L."/>
        </authorList>
    </citation>
    <scope>NUCLEOTIDE SEQUENCE [LARGE SCALE GENOMIC DNA]</scope>
    <source>
        <strain evidence="2">ATCC 19606 / DSM 30007 / JCM 6841 / CCUG 19606 / CIP 70.34 / NBRC 109757 / NCIMB 12457 / NCTC 12156 / 81</strain>
    </source>
</reference>
<dbReference type="AlphaFoldDB" id="D0CDZ7"/>
<gene>
    <name evidence="1" type="ORF">HMPREF0010_02977</name>
</gene>
<accession>D0CDZ7</accession>
<organism evidence="1 2">
    <name type="scientific">Acinetobacter baumannii (strain ATCC 19606 / DSM 30007 / JCM 6841 / CCUG 19606 / CIP 70.34 / NBRC 109757 / NCIMB 12457 / NCTC 12156 / 81)</name>
    <dbReference type="NCBI Taxonomy" id="575584"/>
    <lineage>
        <taxon>Bacteria</taxon>
        <taxon>Pseudomonadati</taxon>
        <taxon>Pseudomonadota</taxon>
        <taxon>Gammaproteobacteria</taxon>
        <taxon>Moraxellales</taxon>
        <taxon>Moraxellaceae</taxon>
        <taxon>Acinetobacter</taxon>
        <taxon>Acinetobacter calcoaceticus/baumannii complex</taxon>
    </lineage>
</organism>
<proteinExistence type="predicted"/>
<protein>
    <recommendedName>
        <fullName evidence="3">Pyocin activator protein PrtN</fullName>
    </recommendedName>
</protein>
<dbReference type="GO" id="GO:0006355">
    <property type="term" value="P:regulation of DNA-templated transcription"/>
    <property type="evidence" value="ECO:0007669"/>
    <property type="project" value="InterPro"/>
</dbReference>
<evidence type="ECO:0008006" key="3">
    <source>
        <dbReference type="Google" id="ProtNLM"/>
    </source>
</evidence>
<dbReference type="Proteomes" id="UP000005740">
    <property type="component" value="Unassembled WGS sequence"/>
</dbReference>